<feature type="domain" description="Protein kinase" evidence="1">
    <location>
        <begin position="1"/>
        <end position="166"/>
    </location>
</feature>
<reference evidence="2" key="1">
    <citation type="submission" date="2021-01" db="EMBL/GenBank/DDBJ databases">
        <authorList>
            <consortium name="Genoscope - CEA"/>
            <person name="William W."/>
        </authorList>
    </citation>
    <scope>NUCLEOTIDE SEQUENCE</scope>
</reference>
<gene>
    <name evidence="2" type="ORF">PSON_ATCC_30995.1.T0700116</name>
</gene>
<dbReference type="PROSITE" id="PS50011">
    <property type="entry name" value="PROTEIN_KINASE_DOM"/>
    <property type="match status" value="1"/>
</dbReference>
<evidence type="ECO:0000259" key="1">
    <source>
        <dbReference type="PROSITE" id="PS50011"/>
    </source>
</evidence>
<protein>
    <recommendedName>
        <fullName evidence="1">Protein kinase domain-containing protein</fullName>
    </recommendedName>
</protein>
<dbReference type="AlphaFoldDB" id="A0A8S1P613"/>
<sequence length="168" mass="20002">MIDDIKQELIRLIQYMQFEGFSHQNIKLENIYYYSLMNQITVVNFGKSVFRNQPITPSDSYFSKTTKDYSDLYTNSCRNTYPDKDIFDCGLVFFQLVTQKIQDCKQIHYQNDYKTIMSLITEIHNQKISAFLIKLLLQNKALDKPNFSENLLQEIDLLNLELHNYRNN</sequence>
<accession>A0A8S1P613</accession>
<dbReference type="EMBL" id="CAJJDN010000070">
    <property type="protein sequence ID" value="CAD8098433.1"/>
    <property type="molecule type" value="Genomic_DNA"/>
</dbReference>
<dbReference type="GO" id="GO:0004672">
    <property type="term" value="F:protein kinase activity"/>
    <property type="evidence" value="ECO:0007669"/>
    <property type="project" value="InterPro"/>
</dbReference>
<proteinExistence type="predicted"/>
<dbReference type="GO" id="GO:0005524">
    <property type="term" value="F:ATP binding"/>
    <property type="evidence" value="ECO:0007669"/>
    <property type="project" value="InterPro"/>
</dbReference>
<dbReference type="InterPro" id="IPR000719">
    <property type="entry name" value="Prot_kinase_dom"/>
</dbReference>
<comment type="caution">
    <text evidence="2">The sequence shown here is derived from an EMBL/GenBank/DDBJ whole genome shotgun (WGS) entry which is preliminary data.</text>
</comment>
<dbReference type="Proteomes" id="UP000692954">
    <property type="component" value="Unassembled WGS sequence"/>
</dbReference>
<organism evidence="2 3">
    <name type="scientific">Paramecium sonneborni</name>
    <dbReference type="NCBI Taxonomy" id="65129"/>
    <lineage>
        <taxon>Eukaryota</taxon>
        <taxon>Sar</taxon>
        <taxon>Alveolata</taxon>
        <taxon>Ciliophora</taxon>
        <taxon>Intramacronucleata</taxon>
        <taxon>Oligohymenophorea</taxon>
        <taxon>Peniculida</taxon>
        <taxon>Parameciidae</taxon>
        <taxon>Paramecium</taxon>
    </lineage>
</organism>
<keyword evidence="3" id="KW-1185">Reference proteome</keyword>
<name>A0A8S1P613_9CILI</name>
<evidence type="ECO:0000313" key="3">
    <source>
        <dbReference type="Proteomes" id="UP000692954"/>
    </source>
</evidence>
<evidence type="ECO:0000313" key="2">
    <source>
        <dbReference type="EMBL" id="CAD8098433.1"/>
    </source>
</evidence>